<protein>
    <submittedName>
        <fullName evidence="1">Uncharacterized protein</fullName>
    </submittedName>
</protein>
<gene>
    <name evidence="1" type="ORF">ERS852470_02482</name>
</gene>
<organism evidence="1 2">
    <name type="scientific">Clostridium disporicum</name>
    <dbReference type="NCBI Taxonomy" id="84024"/>
    <lineage>
        <taxon>Bacteria</taxon>
        <taxon>Bacillati</taxon>
        <taxon>Bacillota</taxon>
        <taxon>Clostridia</taxon>
        <taxon>Eubacteriales</taxon>
        <taxon>Clostridiaceae</taxon>
        <taxon>Clostridium</taxon>
    </lineage>
</organism>
<dbReference type="AlphaFoldDB" id="A0A174DSA6"/>
<dbReference type="Proteomes" id="UP000095558">
    <property type="component" value="Unassembled WGS sequence"/>
</dbReference>
<accession>A0A174DSA6</accession>
<evidence type="ECO:0000313" key="1">
    <source>
        <dbReference type="EMBL" id="CUO48287.1"/>
    </source>
</evidence>
<dbReference type="EMBL" id="CYZV01000026">
    <property type="protein sequence ID" value="CUO48287.1"/>
    <property type="molecule type" value="Genomic_DNA"/>
</dbReference>
<reference evidence="1 2" key="1">
    <citation type="submission" date="2015-09" db="EMBL/GenBank/DDBJ databases">
        <authorList>
            <consortium name="Pathogen Informatics"/>
        </authorList>
    </citation>
    <scope>NUCLEOTIDE SEQUENCE [LARGE SCALE GENOMIC DNA]</scope>
    <source>
        <strain evidence="1 2">2789STDY5834855</strain>
    </source>
</reference>
<name>A0A174DSA6_9CLOT</name>
<evidence type="ECO:0000313" key="2">
    <source>
        <dbReference type="Proteomes" id="UP000095558"/>
    </source>
</evidence>
<sequence>MSDYYFSSCDYSNESQSDFSNSDVSNFSNSNVSDFSNSSTSDFSNSSASDFSNDFSSSNQDNFSCCDVSIEERTQLSIIANSDTICDLLSEIACKKISLNGYSYLNLNDSCSLFNFVVGNNKRQNSKDVRTVECILDKWCINYIESKTIRVTLPNVKSGTFAKIYCAVSENLDVFSSFFGEDNSLYIETSDNCKAIKCIKSILC</sequence>
<dbReference type="RefSeq" id="WP_042401570.1">
    <property type="nucleotide sequence ID" value="NZ_CYYT01000013.1"/>
</dbReference>
<dbReference type="GeneID" id="83013030"/>
<proteinExistence type="predicted"/>